<protein>
    <submittedName>
        <fullName evidence="1">2-oxoglutarate dehydrogenase E1 component</fullName>
    </submittedName>
</protein>
<reference evidence="1 2" key="1">
    <citation type="submission" date="2019-05" db="EMBL/GenBank/DDBJ databases">
        <title>Emergence of the Ug99 lineage of the wheat stem rust pathogen through somatic hybridization.</title>
        <authorList>
            <person name="Li F."/>
            <person name="Upadhyaya N.M."/>
            <person name="Sperschneider J."/>
            <person name="Matny O."/>
            <person name="Nguyen-Phuc H."/>
            <person name="Mago R."/>
            <person name="Raley C."/>
            <person name="Miller M.E."/>
            <person name="Silverstein K.A.T."/>
            <person name="Henningsen E."/>
            <person name="Hirsch C.D."/>
            <person name="Visser B."/>
            <person name="Pretorius Z.A."/>
            <person name="Steffenson B.J."/>
            <person name="Schwessinger B."/>
            <person name="Dodds P.N."/>
            <person name="Figueroa M."/>
        </authorList>
    </citation>
    <scope>NUCLEOTIDE SEQUENCE [LARGE SCALE GENOMIC DNA]</scope>
    <source>
        <strain evidence="1 2">Ug99</strain>
    </source>
</reference>
<name>A0A5B0R7U2_PUCGR</name>
<dbReference type="Proteomes" id="UP000325313">
    <property type="component" value="Unassembled WGS sequence"/>
</dbReference>
<sequence length="175" mass="19005">MMMKLLKLVDLDRLYFYAEGVQCITLMMRSLMPIVGSDRLSHPYTQVSPGLFSLGPKGNAGSEAGECLGCLGSAWIPGFDRGRVCVVARLRNHESRHSSNQASQMIAIGSATLLSCLLTFGSHRTDWACYLAGVNVWDWILRTTSAAVAQLGHTSTSAIGTIGRSEPLYSYLNDS</sequence>
<evidence type="ECO:0000313" key="2">
    <source>
        <dbReference type="Proteomes" id="UP000325313"/>
    </source>
</evidence>
<dbReference type="AlphaFoldDB" id="A0A5B0R7U2"/>
<comment type="caution">
    <text evidence="1">The sequence shown here is derived from an EMBL/GenBank/DDBJ whole genome shotgun (WGS) entry which is preliminary data.</text>
</comment>
<dbReference type="EMBL" id="VDEP01000238">
    <property type="protein sequence ID" value="KAA1121359.1"/>
    <property type="molecule type" value="Genomic_DNA"/>
</dbReference>
<accession>A0A5B0R7U2</accession>
<organism evidence="1 2">
    <name type="scientific">Puccinia graminis f. sp. tritici</name>
    <dbReference type="NCBI Taxonomy" id="56615"/>
    <lineage>
        <taxon>Eukaryota</taxon>
        <taxon>Fungi</taxon>
        <taxon>Dikarya</taxon>
        <taxon>Basidiomycota</taxon>
        <taxon>Pucciniomycotina</taxon>
        <taxon>Pucciniomycetes</taxon>
        <taxon>Pucciniales</taxon>
        <taxon>Pucciniaceae</taxon>
        <taxon>Puccinia</taxon>
    </lineage>
</organism>
<evidence type="ECO:0000313" key="1">
    <source>
        <dbReference type="EMBL" id="KAA1121359.1"/>
    </source>
</evidence>
<proteinExistence type="predicted"/>
<gene>
    <name evidence="1" type="primary">KGD1_3</name>
    <name evidence="1" type="ORF">PGTUg99_014930</name>
</gene>